<dbReference type="Gramene" id="AET4Gv20499600.2">
    <property type="protein sequence ID" value="AET4Gv20499600.2"/>
    <property type="gene ID" value="AET4Gv20499600"/>
</dbReference>
<reference evidence="1" key="5">
    <citation type="journal article" date="2021" name="G3 (Bethesda)">
        <title>Aegilops tauschii genome assembly Aet v5.0 features greater sequence contiguity and improved annotation.</title>
        <authorList>
            <person name="Wang L."/>
            <person name="Zhu T."/>
            <person name="Rodriguez J.C."/>
            <person name="Deal K.R."/>
            <person name="Dubcovsky J."/>
            <person name="McGuire P.E."/>
            <person name="Lux T."/>
            <person name="Spannagl M."/>
            <person name="Mayer K.F.X."/>
            <person name="Baldrich P."/>
            <person name="Meyers B.C."/>
            <person name="Huo N."/>
            <person name="Gu Y.Q."/>
            <person name="Zhou H."/>
            <person name="Devos K.M."/>
            <person name="Bennetzen J.L."/>
            <person name="Unver T."/>
            <person name="Budak H."/>
            <person name="Gulick P.J."/>
            <person name="Galiba G."/>
            <person name="Kalapos B."/>
            <person name="Nelson D.R."/>
            <person name="Li P."/>
            <person name="You F.M."/>
            <person name="Luo M.C."/>
            <person name="Dvorak J."/>
        </authorList>
    </citation>
    <scope>NUCLEOTIDE SEQUENCE [LARGE SCALE GENOMIC DNA]</scope>
    <source>
        <strain evidence="1">cv. AL8/78</strain>
    </source>
</reference>
<reference evidence="2" key="2">
    <citation type="journal article" date="2017" name="Nat. Plants">
        <title>The Aegilops tauschii genome reveals multiple impacts of transposons.</title>
        <authorList>
            <person name="Zhao G."/>
            <person name="Zou C."/>
            <person name="Li K."/>
            <person name="Wang K."/>
            <person name="Li T."/>
            <person name="Gao L."/>
            <person name="Zhang X."/>
            <person name="Wang H."/>
            <person name="Yang Z."/>
            <person name="Liu X."/>
            <person name="Jiang W."/>
            <person name="Mao L."/>
            <person name="Kong X."/>
            <person name="Jiao Y."/>
            <person name="Jia J."/>
        </authorList>
    </citation>
    <scope>NUCLEOTIDE SEQUENCE [LARGE SCALE GENOMIC DNA]</scope>
    <source>
        <strain evidence="2">cv. AL8/78</strain>
    </source>
</reference>
<accession>A0A453IA60</accession>
<protein>
    <submittedName>
        <fullName evidence="1">Uncharacterized protein</fullName>
    </submittedName>
</protein>
<dbReference type="Proteomes" id="UP000015105">
    <property type="component" value="Chromosome 4D"/>
</dbReference>
<evidence type="ECO:0000313" key="1">
    <source>
        <dbReference type="EnsemblPlants" id="AET4Gv20499600.2"/>
    </source>
</evidence>
<sequence length="62" mass="7438">PHVSEFILISVLWFRVLCINSSQITMNLLLYVSPWDRTKASQFSLMQLKRAQRRLKNTRESW</sequence>
<dbReference type="EnsemblPlants" id="AET4Gv20499600.2">
    <property type="protein sequence ID" value="AET4Gv20499600.2"/>
    <property type="gene ID" value="AET4Gv20499600"/>
</dbReference>
<reference evidence="2" key="1">
    <citation type="journal article" date="2014" name="Science">
        <title>Ancient hybridizations among the ancestral genomes of bread wheat.</title>
        <authorList>
            <consortium name="International Wheat Genome Sequencing Consortium,"/>
            <person name="Marcussen T."/>
            <person name="Sandve S.R."/>
            <person name="Heier L."/>
            <person name="Spannagl M."/>
            <person name="Pfeifer M."/>
            <person name="Jakobsen K.S."/>
            <person name="Wulff B.B."/>
            <person name="Steuernagel B."/>
            <person name="Mayer K.F."/>
            <person name="Olsen O.A."/>
        </authorList>
    </citation>
    <scope>NUCLEOTIDE SEQUENCE [LARGE SCALE GENOMIC DNA]</scope>
    <source>
        <strain evidence="2">cv. AL8/78</strain>
    </source>
</reference>
<reference evidence="1" key="3">
    <citation type="journal article" date="2017" name="Nature">
        <title>Genome sequence of the progenitor of the wheat D genome Aegilops tauschii.</title>
        <authorList>
            <person name="Luo M.C."/>
            <person name="Gu Y.Q."/>
            <person name="Puiu D."/>
            <person name="Wang H."/>
            <person name="Twardziok S.O."/>
            <person name="Deal K.R."/>
            <person name="Huo N."/>
            <person name="Zhu T."/>
            <person name="Wang L."/>
            <person name="Wang Y."/>
            <person name="McGuire P.E."/>
            <person name="Liu S."/>
            <person name="Long H."/>
            <person name="Ramasamy R.K."/>
            <person name="Rodriguez J.C."/>
            <person name="Van S.L."/>
            <person name="Yuan L."/>
            <person name="Wang Z."/>
            <person name="Xia Z."/>
            <person name="Xiao L."/>
            <person name="Anderson O.D."/>
            <person name="Ouyang S."/>
            <person name="Liang Y."/>
            <person name="Zimin A.V."/>
            <person name="Pertea G."/>
            <person name="Qi P."/>
            <person name="Bennetzen J.L."/>
            <person name="Dai X."/>
            <person name="Dawson M.W."/>
            <person name="Muller H.G."/>
            <person name="Kugler K."/>
            <person name="Rivarola-Duarte L."/>
            <person name="Spannagl M."/>
            <person name="Mayer K.F.X."/>
            <person name="Lu F.H."/>
            <person name="Bevan M.W."/>
            <person name="Leroy P."/>
            <person name="Li P."/>
            <person name="You F.M."/>
            <person name="Sun Q."/>
            <person name="Liu Z."/>
            <person name="Lyons E."/>
            <person name="Wicker T."/>
            <person name="Salzberg S.L."/>
            <person name="Devos K.M."/>
            <person name="Dvorak J."/>
        </authorList>
    </citation>
    <scope>NUCLEOTIDE SEQUENCE [LARGE SCALE GENOMIC DNA]</scope>
    <source>
        <strain evidence="1">cv. AL8/78</strain>
    </source>
</reference>
<evidence type="ECO:0000313" key="2">
    <source>
        <dbReference type="Proteomes" id="UP000015105"/>
    </source>
</evidence>
<organism evidence="1 2">
    <name type="scientific">Aegilops tauschii subsp. strangulata</name>
    <name type="common">Goatgrass</name>
    <dbReference type="NCBI Taxonomy" id="200361"/>
    <lineage>
        <taxon>Eukaryota</taxon>
        <taxon>Viridiplantae</taxon>
        <taxon>Streptophyta</taxon>
        <taxon>Embryophyta</taxon>
        <taxon>Tracheophyta</taxon>
        <taxon>Spermatophyta</taxon>
        <taxon>Magnoliopsida</taxon>
        <taxon>Liliopsida</taxon>
        <taxon>Poales</taxon>
        <taxon>Poaceae</taxon>
        <taxon>BOP clade</taxon>
        <taxon>Pooideae</taxon>
        <taxon>Triticodae</taxon>
        <taxon>Triticeae</taxon>
        <taxon>Triticinae</taxon>
        <taxon>Aegilops</taxon>
    </lineage>
</organism>
<reference evidence="1" key="4">
    <citation type="submission" date="2019-03" db="UniProtKB">
        <authorList>
            <consortium name="EnsemblPlants"/>
        </authorList>
    </citation>
    <scope>IDENTIFICATION</scope>
</reference>
<name>A0A453IA60_AEGTS</name>
<proteinExistence type="predicted"/>
<keyword evidence="2" id="KW-1185">Reference proteome</keyword>
<dbReference type="AlphaFoldDB" id="A0A453IA60"/>